<keyword evidence="2" id="KW-1185">Reference proteome</keyword>
<organism evidence="1 2">
    <name type="scientific">Kaistia geumhonensis</name>
    <dbReference type="NCBI Taxonomy" id="410839"/>
    <lineage>
        <taxon>Bacteria</taxon>
        <taxon>Pseudomonadati</taxon>
        <taxon>Pseudomonadota</taxon>
        <taxon>Alphaproteobacteria</taxon>
        <taxon>Hyphomicrobiales</taxon>
        <taxon>Kaistiaceae</taxon>
        <taxon>Kaistia</taxon>
    </lineage>
</organism>
<dbReference type="RefSeq" id="WP_266282216.1">
    <property type="nucleotide sequence ID" value="NZ_JAPKNF010000001.1"/>
</dbReference>
<dbReference type="EMBL" id="JAUSWJ010000001">
    <property type="protein sequence ID" value="MDQ0514461.1"/>
    <property type="molecule type" value="Genomic_DNA"/>
</dbReference>
<evidence type="ECO:0000313" key="1">
    <source>
        <dbReference type="EMBL" id="MDQ0514461.1"/>
    </source>
</evidence>
<reference evidence="1 2" key="1">
    <citation type="submission" date="2023-07" db="EMBL/GenBank/DDBJ databases">
        <title>Genomic Encyclopedia of Type Strains, Phase IV (KMG-IV): sequencing the most valuable type-strain genomes for metagenomic binning, comparative biology and taxonomic classification.</title>
        <authorList>
            <person name="Goeker M."/>
        </authorList>
    </citation>
    <scope>NUCLEOTIDE SEQUENCE [LARGE SCALE GENOMIC DNA]</scope>
    <source>
        <strain evidence="1 2">B1-1</strain>
    </source>
</reference>
<sequence length="181" mass="19151">MDALPLSRPFDTRRLGDSALSERIDATGEERAALAKAYDLLALDRLDAELTVAPWQRVGIKVSGRLIADLVQACVVTLEPVPQHLDHAFELAFLPPQDKAADPKTVAEAEVIVAFDEDDPPDPLTGPVIDLGAIVAEQLALGIDPYPRAPGADLAAEIGEASDPSASPFAALAGLRRDAKD</sequence>
<gene>
    <name evidence="1" type="ORF">QO015_000074</name>
</gene>
<comment type="caution">
    <text evidence="1">The sequence shown here is derived from an EMBL/GenBank/DDBJ whole genome shotgun (WGS) entry which is preliminary data.</text>
</comment>
<evidence type="ECO:0000313" key="2">
    <source>
        <dbReference type="Proteomes" id="UP001223743"/>
    </source>
</evidence>
<protein>
    <submittedName>
        <fullName evidence="1">Uncharacterized metal-binding protein YceD (DUF177 family)</fullName>
    </submittedName>
</protein>
<dbReference type="Proteomes" id="UP001223743">
    <property type="component" value="Unassembled WGS sequence"/>
</dbReference>
<proteinExistence type="predicted"/>
<dbReference type="InterPro" id="IPR003772">
    <property type="entry name" value="YceD"/>
</dbReference>
<dbReference type="Pfam" id="PF02620">
    <property type="entry name" value="YceD"/>
    <property type="match status" value="1"/>
</dbReference>
<accession>A0ABU0M0I4</accession>
<name>A0ABU0M0I4_9HYPH</name>